<organism evidence="2 3">
    <name type="scientific">Cardiobacterium hominis</name>
    <dbReference type="NCBI Taxonomy" id="2718"/>
    <lineage>
        <taxon>Bacteria</taxon>
        <taxon>Pseudomonadati</taxon>
        <taxon>Pseudomonadota</taxon>
        <taxon>Gammaproteobacteria</taxon>
        <taxon>Cardiobacteriales</taxon>
        <taxon>Cardiobacteriaceae</taxon>
        <taxon>Cardiobacterium</taxon>
    </lineage>
</organism>
<dbReference type="EMBL" id="FKLO01000083">
    <property type="protein sequence ID" value="SAM72639.1"/>
    <property type="molecule type" value="Genomic_DNA"/>
</dbReference>
<gene>
    <name evidence="2" type="ORF">CHUV0807_2498</name>
</gene>
<dbReference type="CDD" id="cd01038">
    <property type="entry name" value="Endonuclease_DUF559"/>
    <property type="match status" value="1"/>
</dbReference>
<evidence type="ECO:0000259" key="1">
    <source>
        <dbReference type="Pfam" id="PF04480"/>
    </source>
</evidence>
<keyword evidence="2" id="KW-0489">Methyltransferase</keyword>
<reference evidence="3" key="1">
    <citation type="submission" date="2016-04" db="EMBL/GenBank/DDBJ databases">
        <authorList>
            <person name="Tagini F."/>
        </authorList>
    </citation>
    <scope>NUCLEOTIDE SEQUENCE [LARGE SCALE GENOMIC DNA]</scope>
    <source>
        <strain evidence="3">CHUV0807</strain>
    </source>
</reference>
<dbReference type="PANTHER" id="PTHR38590:SF1">
    <property type="entry name" value="BLL0828 PROTEIN"/>
    <property type="match status" value="1"/>
</dbReference>
<dbReference type="PANTHER" id="PTHR38590">
    <property type="entry name" value="BLL0828 PROTEIN"/>
    <property type="match status" value="1"/>
</dbReference>
<proteinExistence type="predicted"/>
<evidence type="ECO:0000313" key="3">
    <source>
        <dbReference type="Proteomes" id="UP000190837"/>
    </source>
</evidence>
<dbReference type="GO" id="GO:0032259">
    <property type="term" value="P:methylation"/>
    <property type="evidence" value="ECO:0007669"/>
    <property type="project" value="UniProtKB-KW"/>
</dbReference>
<dbReference type="Pfam" id="PF04480">
    <property type="entry name" value="DUF559"/>
    <property type="match status" value="1"/>
</dbReference>
<dbReference type="InterPro" id="IPR047216">
    <property type="entry name" value="Endonuclease_DUF559_bact"/>
</dbReference>
<dbReference type="InterPro" id="IPR007569">
    <property type="entry name" value="DUF559"/>
</dbReference>
<dbReference type="Proteomes" id="UP000190837">
    <property type="component" value="Unassembled WGS sequence"/>
</dbReference>
<name>A0A1C3H7B7_9GAMM</name>
<dbReference type="OMA" id="FVCFEAR"/>
<dbReference type="Gene3D" id="3.40.960.10">
    <property type="entry name" value="VSR Endonuclease"/>
    <property type="match status" value="1"/>
</dbReference>
<dbReference type="GO" id="GO:0008168">
    <property type="term" value="F:methyltransferase activity"/>
    <property type="evidence" value="ECO:0007669"/>
    <property type="project" value="UniProtKB-KW"/>
</dbReference>
<accession>A0A1C3H7B7</accession>
<dbReference type="SUPFAM" id="SSF52980">
    <property type="entry name" value="Restriction endonuclease-like"/>
    <property type="match status" value="1"/>
</dbReference>
<feature type="domain" description="DUF559" evidence="1">
    <location>
        <begin position="1"/>
        <end position="95"/>
    </location>
</feature>
<sequence>MTDAERRLWRYLRSEQLNGIRFRRQYVIGNYITDFAAPEIRLIVELDGGQHAIQQAYDQQRSAFLQSQGYRVLRFWNHDVLQQTESVLAEIRQYCQHFS</sequence>
<protein>
    <submittedName>
        <fullName evidence="2">DNA methylase, putative</fullName>
    </submittedName>
</protein>
<dbReference type="InterPro" id="IPR011335">
    <property type="entry name" value="Restrct_endonuc-II-like"/>
</dbReference>
<keyword evidence="2" id="KW-0808">Transferase</keyword>
<dbReference type="AlphaFoldDB" id="A0A1C3H7B7"/>
<evidence type="ECO:0000313" key="2">
    <source>
        <dbReference type="EMBL" id="SAM72639.1"/>
    </source>
</evidence>